<dbReference type="Proteomes" id="UP000488956">
    <property type="component" value="Unassembled WGS sequence"/>
</dbReference>
<dbReference type="Gene3D" id="3.20.20.300">
    <property type="entry name" value="Glycoside hydrolase, family 3, N-terminal domain"/>
    <property type="match status" value="1"/>
</dbReference>
<dbReference type="Proteomes" id="UP000440732">
    <property type="component" value="Unassembled WGS sequence"/>
</dbReference>
<evidence type="ECO:0000313" key="14">
    <source>
        <dbReference type="Proteomes" id="UP000437068"/>
    </source>
</evidence>
<proteinExistence type="predicted"/>
<dbReference type="InterPro" id="IPR036962">
    <property type="entry name" value="Glyco_hydro_3_N_sf"/>
</dbReference>
<dbReference type="Proteomes" id="UP000440367">
    <property type="component" value="Unassembled WGS sequence"/>
</dbReference>
<evidence type="ECO:0000313" key="2">
    <source>
        <dbReference type="EMBL" id="KAE8940408.1"/>
    </source>
</evidence>
<dbReference type="EMBL" id="QXGC01001560">
    <property type="protein sequence ID" value="KAE9200467.1"/>
    <property type="molecule type" value="Genomic_DNA"/>
</dbReference>
<name>A0A6A3FEL1_9STRA</name>
<reference evidence="12 13" key="1">
    <citation type="submission" date="2018-08" db="EMBL/GenBank/DDBJ databases">
        <title>Genomic investigation of the strawberry pathogen Phytophthora fragariae indicates pathogenicity is determined by transcriptional variation in three key races.</title>
        <authorList>
            <person name="Adams T.M."/>
            <person name="Armitage A.D."/>
            <person name="Sobczyk M.K."/>
            <person name="Bates H.J."/>
            <person name="Dunwell J.M."/>
            <person name="Nellist C.F."/>
            <person name="Harrison R.J."/>
        </authorList>
    </citation>
    <scope>NUCLEOTIDE SEQUENCE [LARGE SCALE GENOMIC DNA]</scope>
    <source>
        <strain evidence="10 14">A4</strain>
        <strain evidence="9 15">BC-1</strain>
        <strain evidence="7 19">BC-23</strain>
        <strain evidence="8 13">NOV-27</strain>
        <strain evidence="5 16">NOV-5</strain>
        <strain evidence="4 17">NOV-71</strain>
        <strain evidence="11 20">NOV-77</strain>
        <strain evidence="2 12">NOV-9</strain>
        <strain evidence="6 21">ONT-3</strain>
        <strain evidence="3 18">SCRP245</strain>
    </source>
</reference>
<dbReference type="EMBL" id="QXFY01000122">
    <property type="protein sequence ID" value="KAE9355966.1"/>
    <property type="molecule type" value="Genomic_DNA"/>
</dbReference>
<evidence type="ECO:0000313" key="16">
    <source>
        <dbReference type="Proteomes" id="UP000440732"/>
    </source>
</evidence>
<gene>
    <name evidence="10" type="ORF">PF001_g16704</name>
    <name evidence="9" type="ORF">PF002_g17204</name>
    <name evidence="7" type="ORF">PF004_g18988</name>
    <name evidence="8" type="ORF">PF005_g12782</name>
    <name evidence="5" type="ORF">PF006_g17297</name>
    <name evidence="4" type="ORF">PF007_g16257</name>
    <name evidence="11" type="ORF">PF008_g3809</name>
    <name evidence="2" type="ORF">PF009_g9779</name>
    <name evidence="6" type="ORF">PF010_g2570</name>
    <name evidence="3" type="ORF">PF011_g7426</name>
</gene>
<evidence type="ECO:0000313" key="19">
    <source>
        <dbReference type="Proteomes" id="UP000476176"/>
    </source>
</evidence>
<evidence type="ECO:0000313" key="7">
    <source>
        <dbReference type="EMBL" id="KAE9200467.1"/>
    </source>
</evidence>
<evidence type="ECO:0000313" key="13">
    <source>
        <dbReference type="Proteomes" id="UP000433483"/>
    </source>
</evidence>
<accession>A0A6A3FEL1</accession>
<dbReference type="EMBL" id="QXGD01001059">
    <property type="protein sequence ID" value="KAE9216023.1"/>
    <property type="molecule type" value="Genomic_DNA"/>
</dbReference>
<dbReference type="Proteomes" id="UP000476176">
    <property type="component" value="Unassembled WGS sequence"/>
</dbReference>
<evidence type="ECO:0000313" key="10">
    <source>
        <dbReference type="EMBL" id="KAE9296779.1"/>
    </source>
</evidence>
<dbReference type="AlphaFoldDB" id="A0A6A3FEL1"/>
<evidence type="ECO:0000313" key="6">
    <source>
        <dbReference type="EMBL" id="KAE9134073.1"/>
    </source>
</evidence>
<sequence length="108" mass="12525">MFGEDPYLTSVMGASYVRRLHNQTAACVKHFIAYSKTPTGHDRDDNLISDFDLLNYFMSRTRLILRDFFIGNYTQSMLGENLEQKARLRESANRIIKMKLQLGLCGVW</sequence>
<evidence type="ECO:0000313" key="21">
    <source>
        <dbReference type="Proteomes" id="UP000488956"/>
    </source>
</evidence>
<evidence type="ECO:0000313" key="17">
    <source>
        <dbReference type="Proteomes" id="UP000441208"/>
    </source>
</evidence>
<evidence type="ECO:0000313" key="11">
    <source>
        <dbReference type="EMBL" id="KAE9355966.1"/>
    </source>
</evidence>
<dbReference type="Proteomes" id="UP000433483">
    <property type="component" value="Unassembled WGS sequence"/>
</dbReference>
<keyword evidence="1" id="KW-0378">Hydrolase</keyword>
<evidence type="ECO:0000313" key="12">
    <source>
        <dbReference type="Proteomes" id="UP000429523"/>
    </source>
</evidence>
<evidence type="ECO:0000313" key="4">
    <source>
        <dbReference type="EMBL" id="KAE9098462.1"/>
    </source>
</evidence>
<evidence type="ECO:0000313" key="8">
    <source>
        <dbReference type="EMBL" id="KAE9207024.1"/>
    </source>
</evidence>
<dbReference type="EMBL" id="QXFX01000072">
    <property type="protein sequence ID" value="KAE9134073.1"/>
    <property type="molecule type" value="Genomic_DNA"/>
</dbReference>
<dbReference type="SUPFAM" id="SSF51445">
    <property type="entry name" value="(Trans)glycosidases"/>
    <property type="match status" value="1"/>
</dbReference>
<evidence type="ECO:0000313" key="18">
    <source>
        <dbReference type="Proteomes" id="UP000460718"/>
    </source>
</evidence>
<evidence type="ECO:0000313" key="3">
    <source>
        <dbReference type="EMBL" id="KAE9015868.1"/>
    </source>
</evidence>
<dbReference type="EMBL" id="QXGB01000687">
    <property type="protein sequence ID" value="KAE9207024.1"/>
    <property type="molecule type" value="Genomic_DNA"/>
</dbReference>
<organism evidence="2 12">
    <name type="scientific">Phytophthora fragariae</name>
    <dbReference type="NCBI Taxonomy" id="53985"/>
    <lineage>
        <taxon>Eukaryota</taxon>
        <taxon>Sar</taxon>
        <taxon>Stramenopiles</taxon>
        <taxon>Oomycota</taxon>
        <taxon>Peronosporomycetes</taxon>
        <taxon>Peronosporales</taxon>
        <taxon>Peronosporaceae</taxon>
        <taxon>Phytophthora</taxon>
    </lineage>
</organism>
<keyword evidence="13" id="KW-1185">Reference proteome</keyword>
<dbReference type="Proteomes" id="UP000429523">
    <property type="component" value="Unassembled WGS sequence"/>
</dbReference>
<dbReference type="Proteomes" id="UP000486351">
    <property type="component" value="Unassembled WGS sequence"/>
</dbReference>
<evidence type="ECO:0000313" key="20">
    <source>
        <dbReference type="Proteomes" id="UP000486351"/>
    </source>
</evidence>
<dbReference type="GO" id="GO:0004553">
    <property type="term" value="F:hydrolase activity, hydrolyzing O-glycosyl compounds"/>
    <property type="evidence" value="ECO:0007669"/>
    <property type="project" value="InterPro"/>
</dbReference>
<evidence type="ECO:0000256" key="1">
    <source>
        <dbReference type="ARBA" id="ARBA00022801"/>
    </source>
</evidence>
<dbReference type="Proteomes" id="UP000441208">
    <property type="component" value="Unassembled WGS sequence"/>
</dbReference>
<dbReference type="EMBL" id="QXGE01001161">
    <property type="protein sequence ID" value="KAE9296779.1"/>
    <property type="molecule type" value="Genomic_DNA"/>
</dbReference>
<dbReference type="EMBL" id="QXFW01000330">
    <property type="protein sequence ID" value="KAE9015868.1"/>
    <property type="molecule type" value="Genomic_DNA"/>
</dbReference>
<evidence type="ECO:0000313" key="5">
    <source>
        <dbReference type="EMBL" id="KAE9123973.1"/>
    </source>
</evidence>
<comment type="caution">
    <text evidence="2">The sequence shown here is derived from an EMBL/GenBank/DDBJ whole genome shotgun (WGS) entry which is preliminary data.</text>
</comment>
<evidence type="ECO:0000313" key="9">
    <source>
        <dbReference type="EMBL" id="KAE9216023.1"/>
    </source>
</evidence>
<dbReference type="EMBL" id="QXGA01001265">
    <property type="protein sequence ID" value="KAE9123973.1"/>
    <property type="molecule type" value="Genomic_DNA"/>
</dbReference>
<dbReference type="Proteomes" id="UP000437068">
    <property type="component" value="Unassembled WGS sequence"/>
</dbReference>
<dbReference type="GO" id="GO:0005975">
    <property type="term" value="P:carbohydrate metabolic process"/>
    <property type="evidence" value="ECO:0007669"/>
    <property type="project" value="InterPro"/>
</dbReference>
<dbReference type="EMBL" id="QXFZ01001037">
    <property type="protein sequence ID" value="KAE9098462.1"/>
    <property type="molecule type" value="Genomic_DNA"/>
</dbReference>
<dbReference type="EMBL" id="QXGF01000427">
    <property type="protein sequence ID" value="KAE8940408.1"/>
    <property type="molecule type" value="Genomic_DNA"/>
</dbReference>
<dbReference type="Proteomes" id="UP000460718">
    <property type="component" value="Unassembled WGS sequence"/>
</dbReference>
<protein>
    <submittedName>
        <fullName evidence="2">Uncharacterized protein</fullName>
    </submittedName>
</protein>
<evidence type="ECO:0000313" key="15">
    <source>
        <dbReference type="Proteomes" id="UP000440367"/>
    </source>
</evidence>
<dbReference type="InterPro" id="IPR017853">
    <property type="entry name" value="GH"/>
</dbReference>
<dbReference type="OrthoDB" id="416222at2759"/>